<name>V5B1N5_TRYCR</name>
<protein>
    <recommendedName>
        <fullName evidence="4">Mucin TcMUCII</fullName>
    </recommendedName>
</protein>
<organism evidence="2 3">
    <name type="scientific">Trypanosoma cruzi Dm28c</name>
    <dbReference type="NCBI Taxonomy" id="1416333"/>
    <lineage>
        <taxon>Eukaryota</taxon>
        <taxon>Discoba</taxon>
        <taxon>Euglenozoa</taxon>
        <taxon>Kinetoplastea</taxon>
        <taxon>Metakinetoplastina</taxon>
        <taxon>Trypanosomatida</taxon>
        <taxon>Trypanosomatidae</taxon>
        <taxon>Trypanosoma</taxon>
        <taxon>Schizotrypanum</taxon>
    </lineage>
</organism>
<accession>V5B1N5</accession>
<dbReference type="OrthoDB" id="10459074at2759"/>
<proteinExistence type="predicted"/>
<gene>
    <name evidence="2" type="ORF">TCDM_10928</name>
</gene>
<evidence type="ECO:0000313" key="3">
    <source>
        <dbReference type="Proteomes" id="UP000017861"/>
    </source>
</evidence>
<evidence type="ECO:0000313" key="2">
    <source>
        <dbReference type="EMBL" id="ESS61474.1"/>
    </source>
</evidence>
<evidence type="ECO:0000256" key="1">
    <source>
        <dbReference type="SAM" id="MobiDB-lite"/>
    </source>
</evidence>
<reference evidence="2 3" key="1">
    <citation type="journal article" date="2014" name="Genome Announc.">
        <title>Trypanosoma cruzi Clone Dm28c Draft Genome Sequence.</title>
        <authorList>
            <person name="Grisard E.C."/>
            <person name="Teixeira S.M."/>
            <person name="de Almeida L.G."/>
            <person name="Stoco P.H."/>
            <person name="Gerber A.L."/>
            <person name="Talavera-Lopez C."/>
            <person name="Lima O.C."/>
            <person name="Andersson B."/>
            <person name="de Vasconcelos A.T."/>
        </authorList>
    </citation>
    <scope>NUCLEOTIDE SEQUENCE [LARGE SCALE GENOMIC DNA]</scope>
    <source>
        <strain evidence="2 3">Dm28c</strain>
    </source>
</reference>
<dbReference type="EMBL" id="AYLP01000282">
    <property type="protein sequence ID" value="ESS61474.1"/>
    <property type="molecule type" value="Genomic_DNA"/>
</dbReference>
<feature type="compositionally biased region" description="Basic residues" evidence="1">
    <location>
        <begin position="1"/>
        <end position="10"/>
    </location>
</feature>
<dbReference type="VEuPathDB" id="TriTrypDB:TCDM_10928"/>
<dbReference type="Proteomes" id="UP000017861">
    <property type="component" value="Unassembled WGS sequence"/>
</dbReference>
<sequence length="99" mass="11152">MWINPKKKRIGGSCGKNDDHDDNHNDHRRARATNYDDHPHTVTSSRSRRQPQQLCVGVCPATACRIRGGVHRCGLKRCMRAVRASTQPRGFVRVCCGPM</sequence>
<comment type="caution">
    <text evidence="2">The sequence shown here is derived from an EMBL/GenBank/DDBJ whole genome shotgun (WGS) entry which is preliminary data.</text>
</comment>
<dbReference type="AlphaFoldDB" id="V5B1N5"/>
<evidence type="ECO:0008006" key="4">
    <source>
        <dbReference type="Google" id="ProtNLM"/>
    </source>
</evidence>
<feature type="compositionally biased region" description="Basic and acidic residues" evidence="1">
    <location>
        <begin position="16"/>
        <end position="25"/>
    </location>
</feature>
<feature type="region of interest" description="Disordered" evidence="1">
    <location>
        <begin position="1"/>
        <end position="49"/>
    </location>
</feature>